<organism evidence="1 2">
    <name type="scientific">Acaulospora morrowiae</name>
    <dbReference type="NCBI Taxonomy" id="94023"/>
    <lineage>
        <taxon>Eukaryota</taxon>
        <taxon>Fungi</taxon>
        <taxon>Fungi incertae sedis</taxon>
        <taxon>Mucoromycota</taxon>
        <taxon>Glomeromycotina</taxon>
        <taxon>Glomeromycetes</taxon>
        <taxon>Diversisporales</taxon>
        <taxon>Acaulosporaceae</taxon>
        <taxon>Acaulospora</taxon>
    </lineage>
</organism>
<dbReference type="AlphaFoldDB" id="A0A9N9CLA0"/>
<evidence type="ECO:0000313" key="2">
    <source>
        <dbReference type="Proteomes" id="UP000789342"/>
    </source>
</evidence>
<proteinExistence type="predicted"/>
<evidence type="ECO:0000313" key="1">
    <source>
        <dbReference type="EMBL" id="CAG8607774.1"/>
    </source>
</evidence>
<comment type="caution">
    <text evidence="1">The sequence shown here is derived from an EMBL/GenBank/DDBJ whole genome shotgun (WGS) entry which is preliminary data.</text>
</comment>
<reference evidence="1" key="1">
    <citation type="submission" date="2021-06" db="EMBL/GenBank/DDBJ databases">
        <authorList>
            <person name="Kallberg Y."/>
            <person name="Tangrot J."/>
            <person name="Rosling A."/>
        </authorList>
    </citation>
    <scope>NUCLEOTIDE SEQUENCE</scope>
    <source>
        <strain evidence="1">CL551</strain>
    </source>
</reference>
<gene>
    <name evidence="1" type="ORF">AMORRO_LOCUS8077</name>
</gene>
<sequence length="73" mass="8507">MKLLSGKNDFEKAERILKHMCIWKIEDEKLNDLRSNTARNKKILINKIACEYIIENGINVDSEMLKGWVSELA</sequence>
<accession>A0A9N9CLA0</accession>
<protein>
    <submittedName>
        <fullName evidence="1">6784_t:CDS:1</fullName>
    </submittedName>
</protein>
<name>A0A9N9CLA0_9GLOM</name>
<dbReference type="Proteomes" id="UP000789342">
    <property type="component" value="Unassembled WGS sequence"/>
</dbReference>
<dbReference type="EMBL" id="CAJVPV010006630">
    <property type="protein sequence ID" value="CAG8607774.1"/>
    <property type="molecule type" value="Genomic_DNA"/>
</dbReference>
<keyword evidence="2" id="KW-1185">Reference proteome</keyword>